<feature type="transmembrane region" description="Helical" evidence="1">
    <location>
        <begin position="6"/>
        <end position="21"/>
    </location>
</feature>
<keyword evidence="1" id="KW-0812">Transmembrane</keyword>
<reference evidence="3" key="1">
    <citation type="submission" date="2013-09" db="EMBL/GenBank/DDBJ databases">
        <title>Corchorus olitorius genome sequencing.</title>
        <authorList>
            <person name="Alam M."/>
            <person name="Haque M.S."/>
            <person name="Islam M.S."/>
            <person name="Emdad E.M."/>
            <person name="Islam M.M."/>
            <person name="Ahmed B."/>
            <person name="Halim A."/>
            <person name="Hossen Q.M.M."/>
            <person name="Hossain M.Z."/>
            <person name="Ahmed R."/>
            <person name="Khan M.M."/>
            <person name="Islam R."/>
            <person name="Rashid M.M."/>
            <person name="Khan S.A."/>
            <person name="Rahman M.S."/>
            <person name="Alam M."/>
            <person name="Yahiya A.S."/>
            <person name="Khan M.S."/>
            <person name="Azam M.S."/>
            <person name="Haque T."/>
            <person name="Lashkar M.Z.H."/>
            <person name="Akhand A.I."/>
            <person name="Morshed G."/>
            <person name="Roy S."/>
            <person name="Uddin K.S."/>
            <person name="Rabeya T."/>
            <person name="Hossain A.S."/>
            <person name="Chowdhury A."/>
            <person name="Snigdha A.R."/>
            <person name="Mortoza M.S."/>
            <person name="Matin S.A."/>
            <person name="Hoque S.M.E."/>
            <person name="Islam M.K."/>
            <person name="Roy D.K."/>
            <person name="Haider R."/>
            <person name="Moosa M.M."/>
            <person name="Elias S.M."/>
            <person name="Hasan A.M."/>
            <person name="Jahan S."/>
            <person name="Shafiuddin M."/>
            <person name="Mahmood N."/>
            <person name="Shommy N.S."/>
        </authorList>
    </citation>
    <scope>NUCLEOTIDE SEQUENCE [LARGE SCALE GENOMIC DNA]</scope>
    <source>
        <strain evidence="3">cv. O-4</strain>
    </source>
</reference>
<dbReference type="Proteomes" id="UP000187203">
    <property type="component" value="Unassembled WGS sequence"/>
</dbReference>
<evidence type="ECO:0000313" key="3">
    <source>
        <dbReference type="Proteomes" id="UP000187203"/>
    </source>
</evidence>
<comment type="caution">
    <text evidence="2">The sequence shown here is derived from an EMBL/GenBank/DDBJ whole genome shotgun (WGS) entry which is preliminary data.</text>
</comment>
<evidence type="ECO:0000256" key="1">
    <source>
        <dbReference type="SAM" id="Phobius"/>
    </source>
</evidence>
<accession>A0A1R3L2K7</accession>
<feature type="transmembrane region" description="Helical" evidence="1">
    <location>
        <begin position="33"/>
        <end position="51"/>
    </location>
</feature>
<evidence type="ECO:0000313" key="2">
    <source>
        <dbReference type="EMBL" id="OMP13575.1"/>
    </source>
</evidence>
<feature type="transmembrane region" description="Helical" evidence="1">
    <location>
        <begin position="98"/>
        <end position="119"/>
    </location>
</feature>
<keyword evidence="1" id="KW-1133">Transmembrane helix</keyword>
<feature type="transmembrane region" description="Helical" evidence="1">
    <location>
        <begin position="66"/>
        <end position="86"/>
    </location>
</feature>
<dbReference type="AlphaFoldDB" id="A0A1R3L2K7"/>
<keyword evidence="3" id="KW-1185">Reference proteome</keyword>
<feature type="transmembrane region" description="Helical" evidence="1">
    <location>
        <begin position="147"/>
        <end position="166"/>
    </location>
</feature>
<proteinExistence type="predicted"/>
<protein>
    <recommendedName>
        <fullName evidence="4">Acyltransferase 3</fullName>
    </recommendedName>
</protein>
<dbReference type="EMBL" id="AWUE01003875">
    <property type="protein sequence ID" value="OMP13575.1"/>
    <property type="molecule type" value="Genomic_DNA"/>
</dbReference>
<name>A0A1R3L2K7_9ROSI</name>
<keyword evidence="1" id="KW-0472">Membrane</keyword>
<evidence type="ECO:0008006" key="4">
    <source>
        <dbReference type="Google" id="ProtNLM"/>
    </source>
</evidence>
<organism evidence="2 3">
    <name type="scientific">Corchorus olitorius</name>
    <dbReference type="NCBI Taxonomy" id="93759"/>
    <lineage>
        <taxon>Eukaryota</taxon>
        <taxon>Viridiplantae</taxon>
        <taxon>Streptophyta</taxon>
        <taxon>Embryophyta</taxon>
        <taxon>Tracheophyta</taxon>
        <taxon>Spermatophyta</taxon>
        <taxon>Magnoliopsida</taxon>
        <taxon>eudicotyledons</taxon>
        <taxon>Gunneridae</taxon>
        <taxon>Pentapetalae</taxon>
        <taxon>rosids</taxon>
        <taxon>malvids</taxon>
        <taxon>Malvales</taxon>
        <taxon>Malvaceae</taxon>
        <taxon>Grewioideae</taxon>
        <taxon>Apeibeae</taxon>
        <taxon>Corchorus</taxon>
    </lineage>
</organism>
<gene>
    <name evidence="2" type="ORF">COLO4_01383</name>
</gene>
<sequence length="263" mass="29982">MPTSLDAFGLGGIMAYLYIYHRSRFDSTFRQTGLVWLGLLILAGSLLWYHLSPDPHLSVNSVFERLAGSIFAFFLIGKAIIGYEGVMKWILENPVSVFLGRISYGLYLYHNFVFNHYHITPTHPVYRLMHRIYRSFPTLEENMVFNFSMYVLLTILVATLSCSDIGPPWAGRFWRSLPSFRCLSSVRSINLQPLTTFALPTWLGITEFCGLPNFITISGRAVILPACCSTRRPCLRAGSGIIKSSRLSICFPQWEAYTFYWGN</sequence>